<feature type="region of interest" description="Disordered" evidence="1">
    <location>
        <begin position="12"/>
        <end position="172"/>
    </location>
</feature>
<feature type="compositionally biased region" description="Polar residues" evidence="1">
    <location>
        <begin position="101"/>
        <end position="117"/>
    </location>
</feature>
<feature type="compositionally biased region" description="Basic and acidic residues" evidence="1">
    <location>
        <begin position="262"/>
        <end position="276"/>
    </location>
</feature>
<organism evidence="2 3">
    <name type="scientific">Staphylotrichum longicolle</name>
    <dbReference type="NCBI Taxonomy" id="669026"/>
    <lineage>
        <taxon>Eukaryota</taxon>
        <taxon>Fungi</taxon>
        <taxon>Dikarya</taxon>
        <taxon>Ascomycota</taxon>
        <taxon>Pezizomycotina</taxon>
        <taxon>Sordariomycetes</taxon>
        <taxon>Sordariomycetidae</taxon>
        <taxon>Sordariales</taxon>
        <taxon>Chaetomiaceae</taxon>
        <taxon>Staphylotrichum</taxon>
    </lineage>
</organism>
<dbReference type="Proteomes" id="UP001197093">
    <property type="component" value="Unassembled WGS sequence"/>
</dbReference>
<feature type="region of interest" description="Disordered" evidence="1">
    <location>
        <begin position="395"/>
        <end position="455"/>
    </location>
</feature>
<gene>
    <name evidence="2" type="ORF">NEMBOFW57_003349</name>
</gene>
<feature type="compositionally biased region" description="Low complexity" evidence="1">
    <location>
        <begin position="155"/>
        <end position="164"/>
    </location>
</feature>
<protein>
    <submittedName>
        <fullName evidence="2">Uncharacterized protein</fullName>
    </submittedName>
</protein>
<feature type="region of interest" description="Disordered" evidence="1">
    <location>
        <begin position="212"/>
        <end position="350"/>
    </location>
</feature>
<reference evidence="2" key="1">
    <citation type="submission" date="2023-02" db="EMBL/GenBank/DDBJ databases">
        <authorList>
            <person name="Palmer J.M."/>
        </authorList>
    </citation>
    <scope>NUCLEOTIDE SEQUENCE</scope>
    <source>
        <strain evidence="2">FW57</strain>
    </source>
</reference>
<keyword evidence="3" id="KW-1185">Reference proteome</keyword>
<accession>A0AAD4F9R4</accession>
<evidence type="ECO:0000313" key="2">
    <source>
        <dbReference type="EMBL" id="KAG7293303.1"/>
    </source>
</evidence>
<feature type="compositionally biased region" description="Polar residues" evidence="1">
    <location>
        <begin position="420"/>
        <end position="438"/>
    </location>
</feature>
<proteinExistence type="predicted"/>
<comment type="caution">
    <text evidence="2">The sequence shown here is derived from an EMBL/GenBank/DDBJ whole genome shotgun (WGS) entry which is preliminary data.</text>
</comment>
<evidence type="ECO:0000313" key="3">
    <source>
        <dbReference type="Proteomes" id="UP001197093"/>
    </source>
</evidence>
<sequence>MDFIDHLRRIQADEVSSDEESGILLTSVTTPVPRRRPSPPLNHTTVTAPPQPVEAQATVAKRKRVPTAEPTPAEEANAEISRAAMKTKAPTPIPAVDSKPASVTTGGEPGPQSNGANGSKKRALEDEKTKIEGEQPAAKKIKPENGNVKKPVVTKAESSKAASATPVSQRPIGRMEYFEQRVHEMLTDPLEFDDFVYDSNKPVPRHVARSFARCRRGQTQPPPPLVMSGAIGSASDAKSAIAKPKGSGSLAKEAQKRAHQQKIKEQVHTQKGKAAEGRGFVGSKQPVTSRANVGKGKGKERAWLTNARQRPNVNLGGQRHQGGVKKYNKSTYSDVPTMSGAKADKSSPSNMLKAHLHTTTNQTADVELPTIPQPIDHEATVMSGAISTAVPSNVADSTKVPTMSGVIDDNKAAKGGTSPGPVNTFTTALDSNASQEKTNPQDDRLSDSGHKPGTA</sequence>
<feature type="compositionally biased region" description="Low complexity" evidence="1">
    <location>
        <begin position="67"/>
        <end position="79"/>
    </location>
</feature>
<feature type="compositionally biased region" description="Basic and acidic residues" evidence="1">
    <location>
        <begin position="439"/>
        <end position="455"/>
    </location>
</feature>
<dbReference type="EMBL" id="JAHCVI010000001">
    <property type="protein sequence ID" value="KAG7293303.1"/>
    <property type="molecule type" value="Genomic_DNA"/>
</dbReference>
<feature type="compositionally biased region" description="Basic and acidic residues" evidence="1">
    <location>
        <begin position="122"/>
        <end position="133"/>
    </location>
</feature>
<evidence type="ECO:0000256" key="1">
    <source>
        <dbReference type="SAM" id="MobiDB-lite"/>
    </source>
</evidence>
<dbReference type="AlphaFoldDB" id="A0AAD4F9R4"/>
<name>A0AAD4F9R4_9PEZI</name>